<evidence type="ECO:0000256" key="1">
    <source>
        <dbReference type="ARBA" id="ARBA00011738"/>
    </source>
</evidence>
<dbReference type="SMART" id="SM00886">
    <property type="entry name" value="Dabb"/>
    <property type="match status" value="1"/>
</dbReference>
<evidence type="ECO:0000313" key="5">
    <source>
        <dbReference type="Proteomes" id="UP001161389"/>
    </source>
</evidence>
<sequence>MKKLMLILVMSCFGAGCANWPEASNQALNQTSVERAPKEEMKGRVQHVVLIWFKSDVSEQYIKKVTDETKQLTHIPGVITVNAGQAIPSDRPMVDDSFDLGVTMTFDSVADMKAYVNHPEHKAFLKRYIMGKVEKLSIFDFQ</sequence>
<name>A0AA37S8N2_9GAMM</name>
<dbReference type="Gene3D" id="3.30.70.100">
    <property type="match status" value="1"/>
</dbReference>
<reference evidence="4" key="2">
    <citation type="submission" date="2023-01" db="EMBL/GenBank/DDBJ databases">
        <title>Draft genome sequence of Litoribrevibacter albus strain NBRC 110071.</title>
        <authorList>
            <person name="Sun Q."/>
            <person name="Mori K."/>
        </authorList>
    </citation>
    <scope>NUCLEOTIDE SEQUENCE</scope>
    <source>
        <strain evidence="4">NBRC 110071</strain>
    </source>
</reference>
<proteinExistence type="predicted"/>
<dbReference type="AlphaFoldDB" id="A0AA37S8N2"/>
<dbReference type="PROSITE" id="PS51257">
    <property type="entry name" value="PROKAR_LIPOPROTEIN"/>
    <property type="match status" value="1"/>
</dbReference>
<dbReference type="EMBL" id="BSNM01000003">
    <property type="protein sequence ID" value="GLQ30197.1"/>
    <property type="molecule type" value="Genomic_DNA"/>
</dbReference>
<protein>
    <recommendedName>
        <fullName evidence="3">Stress-response A/B barrel domain-containing protein</fullName>
    </recommendedName>
</protein>
<gene>
    <name evidence="4" type="ORF">GCM10007876_06750</name>
</gene>
<dbReference type="InterPro" id="IPR044662">
    <property type="entry name" value="HS1/DABB1-like"/>
</dbReference>
<evidence type="ECO:0000256" key="2">
    <source>
        <dbReference type="SAM" id="SignalP"/>
    </source>
</evidence>
<evidence type="ECO:0000313" key="4">
    <source>
        <dbReference type="EMBL" id="GLQ30197.1"/>
    </source>
</evidence>
<dbReference type="Proteomes" id="UP001161389">
    <property type="component" value="Unassembled WGS sequence"/>
</dbReference>
<dbReference type="PANTHER" id="PTHR33178">
    <property type="match status" value="1"/>
</dbReference>
<dbReference type="PANTHER" id="PTHR33178:SF10">
    <property type="entry name" value="STRESS-RESPONSE A_B BARREL DOMAIN-CONTAINING PROTEIN"/>
    <property type="match status" value="1"/>
</dbReference>
<keyword evidence="2" id="KW-0732">Signal</keyword>
<feature type="chain" id="PRO_5041312951" description="Stress-response A/B barrel domain-containing protein" evidence="2">
    <location>
        <begin position="19"/>
        <end position="142"/>
    </location>
</feature>
<comment type="caution">
    <text evidence="4">The sequence shown here is derived from an EMBL/GenBank/DDBJ whole genome shotgun (WGS) entry which is preliminary data.</text>
</comment>
<evidence type="ECO:0000259" key="3">
    <source>
        <dbReference type="PROSITE" id="PS51502"/>
    </source>
</evidence>
<accession>A0AA37S8N2</accession>
<dbReference type="PROSITE" id="PS51502">
    <property type="entry name" value="S_R_A_B_BARREL"/>
    <property type="match status" value="1"/>
</dbReference>
<dbReference type="InterPro" id="IPR011008">
    <property type="entry name" value="Dimeric_a/b-barrel"/>
</dbReference>
<feature type="domain" description="Stress-response A/B barrel" evidence="3">
    <location>
        <begin position="45"/>
        <end position="141"/>
    </location>
</feature>
<reference evidence="4" key="1">
    <citation type="journal article" date="2014" name="Int. J. Syst. Evol. Microbiol.">
        <title>Complete genome sequence of Corynebacterium casei LMG S-19264T (=DSM 44701T), isolated from a smear-ripened cheese.</title>
        <authorList>
            <consortium name="US DOE Joint Genome Institute (JGI-PGF)"/>
            <person name="Walter F."/>
            <person name="Albersmeier A."/>
            <person name="Kalinowski J."/>
            <person name="Ruckert C."/>
        </authorList>
    </citation>
    <scope>NUCLEOTIDE SEQUENCE</scope>
    <source>
        <strain evidence="4">NBRC 110071</strain>
    </source>
</reference>
<comment type="subunit">
    <text evidence="1">Homodimer.</text>
</comment>
<dbReference type="Pfam" id="PF07876">
    <property type="entry name" value="Dabb"/>
    <property type="match status" value="1"/>
</dbReference>
<dbReference type="InterPro" id="IPR013097">
    <property type="entry name" value="Dabb"/>
</dbReference>
<keyword evidence="5" id="KW-1185">Reference proteome</keyword>
<dbReference type="SUPFAM" id="SSF54909">
    <property type="entry name" value="Dimeric alpha+beta barrel"/>
    <property type="match status" value="1"/>
</dbReference>
<organism evidence="4 5">
    <name type="scientific">Litoribrevibacter albus</name>
    <dbReference type="NCBI Taxonomy" id="1473156"/>
    <lineage>
        <taxon>Bacteria</taxon>
        <taxon>Pseudomonadati</taxon>
        <taxon>Pseudomonadota</taxon>
        <taxon>Gammaproteobacteria</taxon>
        <taxon>Oceanospirillales</taxon>
        <taxon>Oceanospirillaceae</taxon>
        <taxon>Litoribrevibacter</taxon>
    </lineage>
</organism>
<dbReference type="RefSeq" id="WP_284378766.1">
    <property type="nucleotide sequence ID" value="NZ_BSNM01000003.1"/>
</dbReference>
<feature type="signal peptide" evidence="2">
    <location>
        <begin position="1"/>
        <end position="18"/>
    </location>
</feature>